<evidence type="ECO:0000256" key="3">
    <source>
        <dbReference type="ARBA" id="ARBA00022989"/>
    </source>
</evidence>
<keyword evidence="4 9" id="KW-0472">Membrane</keyword>
<gene>
    <name evidence="11" type="primary">HERPUD2</name>
</gene>
<reference evidence="11" key="3">
    <citation type="submission" date="2025-09" db="UniProtKB">
        <authorList>
            <consortium name="Ensembl"/>
        </authorList>
    </citation>
    <scope>IDENTIFICATION</scope>
</reference>
<dbReference type="GeneTree" id="ENSGT00390000017671"/>
<dbReference type="InterPro" id="IPR039751">
    <property type="entry name" value="HERPUD1/2"/>
</dbReference>
<protein>
    <recommendedName>
        <fullName evidence="7">Homocysteine-responsive endoplasmic reticulum-resident ubiquitin-like domain member 2 protein</fullName>
    </recommendedName>
</protein>
<feature type="transmembrane region" description="Helical" evidence="9">
    <location>
        <begin position="295"/>
        <end position="316"/>
    </location>
</feature>
<dbReference type="SUPFAM" id="SSF54236">
    <property type="entry name" value="Ubiquitin-like"/>
    <property type="match status" value="1"/>
</dbReference>
<dbReference type="PROSITE" id="PS50053">
    <property type="entry name" value="UBIQUITIN_2"/>
    <property type="match status" value="1"/>
</dbReference>
<dbReference type="CDD" id="cd17119">
    <property type="entry name" value="Ubl_HERP2"/>
    <property type="match status" value="1"/>
</dbReference>
<dbReference type="AlphaFoldDB" id="A0A4X2LIJ9"/>
<proteinExistence type="predicted"/>
<feature type="region of interest" description="Disordered" evidence="8">
    <location>
        <begin position="219"/>
        <end position="257"/>
    </location>
</feature>
<evidence type="ECO:0000256" key="7">
    <source>
        <dbReference type="ARBA" id="ARBA00040901"/>
    </source>
</evidence>
<evidence type="ECO:0000259" key="10">
    <source>
        <dbReference type="PROSITE" id="PS50053"/>
    </source>
</evidence>
<comment type="function">
    <text evidence="6">Could be involved in the unfolded protein response (UPR) pathway.</text>
</comment>
<dbReference type="Proteomes" id="UP000314987">
    <property type="component" value="Unassembled WGS sequence"/>
</dbReference>
<evidence type="ECO:0000256" key="1">
    <source>
        <dbReference type="ARBA" id="ARBA00004167"/>
    </source>
</evidence>
<dbReference type="Pfam" id="PF00240">
    <property type="entry name" value="ubiquitin"/>
    <property type="match status" value="1"/>
</dbReference>
<name>A0A4X2LIJ9_VOMUR</name>
<dbReference type="GO" id="GO:0016020">
    <property type="term" value="C:membrane"/>
    <property type="evidence" value="ECO:0007669"/>
    <property type="project" value="UniProtKB-SubCell"/>
</dbReference>
<evidence type="ECO:0000313" key="12">
    <source>
        <dbReference type="Proteomes" id="UP000314987"/>
    </source>
</evidence>
<feature type="compositionally biased region" description="Low complexity" evidence="8">
    <location>
        <begin position="111"/>
        <end position="131"/>
    </location>
</feature>
<reference evidence="11" key="2">
    <citation type="submission" date="2025-08" db="UniProtKB">
        <authorList>
            <consortium name="Ensembl"/>
        </authorList>
    </citation>
    <scope>IDENTIFICATION</scope>
</reference>
<dbReference type="SMART" id="SM00213">
    <property type="entry name" value="UBQ"/>
    <property type="match status" value="1"/>
</dbReference>
<dbReference type="PANTHER" id="PTHR12943:SF5">
    <property type="entry name" value="HOMOCYSTEINE-RESPONSIVE ENDOPLASMIC RETICULUM-RESIDENT UBIQUITIN-LIKE DOMAIN MEMBER 2 PROTEIN"/>
    <property type="match status" value="1"/>
</dbReference>
<dbReference type="GO" id="GO:0030968">
    <property type="term" value="P:endoplasmic reticulum unfolded protein response"/>
    <property type="evidence" value="ECO:0007669"/>
    <property type="project" value="TreeGrafter"/>
</dbReference>
<evidence type="ECO:0000313" key="11">
    <source>
        <dbReference type="Ensembl" id="ENSVURP00010021550.1"/>
    </source>
</evidence>
<dbReference type="GeneID" id="114023236"/>
<sequence>MEGPSGSETLPVTLVIKTPNQRYSDQTIRCPAEWTVGRLKAHLADAYPGKPSTKDQRLVYSGRLLPDHLQLKDIVRKQDEYHMVHLVCASRTPPSSPQPSSRRGSEEALTSISSYSSDNSGSSTPSSSQESLAPTVSSGSEGLRFRSSPQAPADPEQSLPFPYVMQGNVGDQFPGQALPAGLPVYPAFSPLQMLWWQQMYARQYYMQYQAAVSAQATSNTDPARPAAAQAPSLANVPAQEPPPGPNAGAPENRALNPNVQMNAQGGPVVNEEDLNRDWLDWMYTFSRAAILLSIVYFYSSFSRFVMVMGAMLLVYLHQAGWLPFRQEGGQLQVPNNADVNHDGQNGNNPDLEEMLLMHMNVFSTSELQNVCFFKHPLRRSAV</sequence>
<organism evidence="11 12">
    <name type="scientific">Vombatus ursinus</name>
    <name type="common">Common wombat</name>
    <dbReference type="NCBI Taxonomy" id="29139"/>
    <lineage>
        <taxon>Eukaryota</taxon>
        <taxon>Metazoa</taxon>
        <taxon>Chordata</taxon>
        <taxon>Craniata</taxon>
        <taxon>Vertebrata</taxon>
        <taxon>Euteleostomi</taxon>
        <taxon>Mammalia</taxon>
        <taxon>Metatheria</taxon>
        <taxon>Diprotodontia</taxon>
        <taxon>Vombatidae</taxon>
        <taxon>Vombatus</taxon>
    </lineage>
</organism>
<dbReference type="RefSeq" id="XP_027691586.1">
    <property type="nucleotide sequence ID" value="XM_027835785.1"/>
</dbReference>
<accession>A0A4X2LIJ9</accession>
<dbReference type="InterPro" id="IPR000626">
    <property type="entry name" value="Ubiquitin-like_dom"/>
</dbReference>
<evidence type="ECO:0000256" key="9">
    <source>
        <dbReference type="SAM" id="Phobius"/>
    </source>
</evidence>
<dbReference type="FunFam" id="3.10.20.90:FF:000046">
    <property type="entry name" value="Homocysteine-responsive endoplasmic reticulum-resident ubiquitin-like domain member 2 protein"/>
    <property type="match status" value="1"/>
</dbReference>
<keyword evidence="5" id="KW-0834">Unfolded protein response</keyword>
<feature type="region of interest" description="Disordered" evidence="8">
    <location>
        <begin position="88"/>
        <end position="165"/>
    </location>
</feature>
<keyword evidence="2 9" id="KW-0812">Transmembrane</keyword>
<evidence type="ECO:0000256" key="4">
    <source>
        <dbReference type="ARBA" id="ARBA00023136"/>
    </source>
</evidence>
<feature type="compositionally biased region" description="Low complexity" evidence="8">
    <location>
        <begin position="90"/>
        <end position="102"/>
    </location>
</feature>
<dbReference type="Gene3D" id="3.10.20.90">
    <property type="entry name" value="Phosphatidylinositol 3-kinase Catalytic Subunit, Chain A, domain 1"/>
    <property type="match status" value="1"/>
</dbReference>
<feature type="compositionally biased region" description="Low complexity" evidence="8">
    <location>
        <begin position="222"/>
        <end position="238"/>
    </location>
</feature>
<keyword evidence="3 9" id="KW-1133">Transmembrane helix</keyword>
<evidence type="ECO:0000256" key="6">
    <source>
        <dbReference type="ARBA" id="ARBA00037579"/>
    </source>
</evidence>
<reference evidence="12" key="1">
    <citation type="submission" date="2018-12" db="EMBL/GenBank/DDBJ databases">
        <authorList>
            <person name="Yazar S."/>
        </authorList>
    </citation>
    <scope>NUCLEOTIDE SEQUENCE [LARGE SCALE GENOMIC DNA]</scope>
</reference>
<dbReference type="PANTHER" id="PTHR12943">
    <property type="entry name" value="HOMOCYSTEINE-RESPONSIVE ENDOPLASMIC RETICULUM-RESIDENT UNIQUITIN-LIKE DOMAIN HERPUD PROTEIN FAMILY MEMBER"/>
    <property type="match status" value="1"/>
</dbReference>
<evidence type="ECO:0000256" key="8">
    <source>
        <dbReference type="SAM" id="MobiDB-lite"/>
    </source>
</evidence>
<evidence type="ECO:0000256" key="5">
    <source>
        <dbReference type="ARBA" id="ARBA00023230"/>
    </source>
</evidence>
<comment type="subcellular location">
    <subcellularLocation>
        <location evidence="1">Membrane</location>
        <topology evidence="1">Single-pass membrane protein</topology>
    </subcellularLocation>
</comment>
<dbReference type="CTD" id="64224"/>
<evidence type="ECO:0000256" key="2">
    <source>
        <dbReference type="ARBA" id="ARBA00022692"/>
    </source>
</evidence>
<feature type="domain" description="Ubiquitin-like" evidence="10">
    <location>
        <begin position="12"/>
        <end position="73"/>
    </location>
</feature>
<dbReference type="Ensembl" id="ENSVURT00010024539.1">
    <property type="protein sequence ID" value="ENSVURP00010021550.1"/>
    <property type="gene ID" value="ENSVURG00010016508.1"/>
</dbReference>
<keyword evidence="12" id="KW-1185">Reference proteome</keyword>
<dbReference type="InterPro" id="IPR029071">
    <property type="entry name" value="Ubiquitin-like_domsf"/>
</dbReference>